<comment type="caution">
    <text evidence="1">The sequence shown here is derived from an EMBL/GenBank/DDBJ whole genome shotgun (WGS) entry which is preliminary data.</text>
</comment>
<sequence length="61" mass="6568">MLAVSITEGVKEMCGLDKNPATTYPNTNGCFNFLNNKVMMPADIKISARSAIKVGKCDICV</sequence>
<reference evidence="1" key="1">
    <citation type="submission" date="2019-08" db="EMBL/GenBank/DDBJ databases">
        <authorList>
            <person name="Kucharzyk K."/>
            <person name="Murdoch R.W."/>
            <person name="Higgins S."/>
            <person name="Loffler F."/>
        </authorList>
    </citation>
    <scope>NUCLEOTIDE SEQUENCE</scope>
</reference>
<protein>
    <submittedName>
        <fullName evidence="1">Uncharacterized protein</fullName>
    </submittedName>
</protein>
<evidence type="ECO:0000313" key="1">
    <source>
        <dbReference type="EMBL" id="MPN56983.1"/>
    </source>
</evidence>
<accession>A0A645JBS1</accession>
<name>A0A645JBS1_9ZZZZ</name>
<organism evidence="1">
    <name type="scientific">bioreactor metagenome</name>
    <dbReference type="NCBI Taxonomy" id="1076179"/>
    <lineage>
        <taxon>unclassified sequences</taxon>
        <taxon>metagenomes</taxon>
        <taxon>ecological metagenomes</taxon>
    </lineage>
</organism>
<proteinExistence type="predicted"/>
<gene>
    <name evidence="1" type="ORF">SDC9_204677</name>
</gene>
<dbReference type="EMBL" id="VSSQ01127958">
    <property type="protein sequence ID" value="MPN56983.1"/>
    <property type="molecule type" value="Genomic_DNA"/>
</dbReference>
<dbReference type="AlphaFoldDB" id="A0A645JBS1"/>